<evidence type="ECO:0000256" key="1">
    <source>
        <dbReference type="ARBA" id="ARBA00022598"/>
    </source>
</evidence>
<dbReference type="InterPro" id="IPR003806">
    <property type="entry name" value="ATP-grasp_PylC-type"/>
</dbReference>
<dbReference type="PROSITE" id="PS50975">
    <property type="entry name" value="ATP_GRASP"/>
    <property type="match status" value="1"/>
</dbReference>
<keyword evidence="1" id="KW-0436">Ligase</keyword>
<dbReference type="GeneID" id="24805338"/>
<evidence type="ECO:0000313" key="7">
    <source>
        <dbReference type="Proteomes" id="UP000033072"/>
    </source>
</evidence>
<organism evidence="6 7">
    <name type="scientific">Methanosarcina lacustris Z-7289</name>
    <dbReference type="NCBI Taxonomy" id="1434111"/>
    <lineage>
        <taxon>Archaea</taxon>
        <taxon>Methanobacteriati</taxon>
        <taxon>Methanobacteriota</taxon>
        <taxon>Stenosarchaea group</taxon>
        <taxon>Methanomicrobia</taxon>
        <taxon>Methanosarcinales</taxon>
        <taxon>Methanosarcinaceae</taxon>
        <taxon>Methanosarcina</taxon>
    </lineage>
</organism>
<dbReference type="HOGENOM" id="CLU_057102_0_0_2"/>
<dbReference type="Gene3D" id="3.30.470.20">
    <property type="entry name" value="ATP-grasp fold, B domain"/>
    <property type="match status" value="1"/>
</dbReference>
<evidence type="ECO:0000313" key="6">
    <source>
        <dbReference type="EMBL" id="AKB73903.1"/>
    </source>
</evidence>
<dbReference type="InterPro" id="IPR016677">
    <property type="entry name" value="UCP016817_carboligase"/>
</dbReference>
<dbReference type="GO" id="GO:0016874">
    <property type="term" value="F:ligase activity"/>
    <property type="evidence" value="ECO:0007669"/>
    <property type="project" value="UniProtKB-KW"/>
</dbReference>
<dbReference type="InterPro" id="IPR011761">
    <property type="entry name" value="ATP-grasp"/>
</dbReference>
<feature type="domain" description="ATP-grasp" evidence="5">
    <location>
        <begin position="118"/>
        <end position="308"/>
    </location>
</feature>
<dbReference type="STRING" id="1434111.MSLAZ_0642"/>
<dbReference type="PATRIC" id="fig|1434111.4.peg.811"/>
<reference evidence="6 7" key="1">
    <citation type="submission" date="2014-07" db="EMBL/GenBank/DDBJ databases">
        <title>Methanogenic archaea and the global carbon cycle.</title>
        <authorList>
            <person name="Henriksen J.R."/>
            <person name="Luke J."/>
            <person name="Reinhart S."/>
            <person name="Benedict M.N."/>
            <person name="Youngblut N.D."/>
            <person name="Metcalf M.E."/>
            <person name="Whitaker R.J."/>
            <person name="Metcalf W.W."/>
        </authorList>
    </citation>
    <scope>NUCLEOTIDE SEQUENCE [LARGE SCALE GENOMIC DNA]</scope>
    <source>
        <strain evidence="6 7">Z-7289</strain>
    </source>
</reference>
<keyword evidence="3 4" id="KW-0067">ATP-binding</keyword>
<evidence type="ECO:0000256" key="3">
    <source>
        <dbReference type="ARBA" id="ARBA00022840"/>
    </source>
</evidence>
<gene>
    <name evidence="6" type="ORF">MSLAZ_0642</name>
</gene>
<sequence length="408" mass="44693">MKNPEKRENMQNILAIGFDTRNIVCSASRAGYAVCSIDAFRDLDLQKCAYASALLECRTSSELHQLDPRWIIAQMNAFGLDFDAIVPGSGMEMLDPGSFPCPVLASCPDAVKEASNKLHLAKKLEALGMPHPHCYSPEELDDIEYPVILKPASGGGGIFNRVAKNRQELLSALEELSRLDPEFAEKEVVIQEFLEGIPSSVSLLSTNNQALAIAVNEQLIGAPWLSRLPFAYCGNVTPFKTAHAEEMEALAEELVLELGLLGSNGVDFLATEKGPVVLEVNPRFQGSLDTIEMSTKINLFEAHIGCFRGELPEKPEAKLFAARGVLYSDRELFIDRKLMNVILKEKSADIPSMGTVTEPDWPLTSLFACASTRDEAILSLERGAERIKTFIANQTKEGRKPLNPAGKA</sequence>
<dbReference type="GO" id="GO:0005524">
    <property type="term" value="F:ATP binding"/>
    <property type="evidence" value="ECO:0007669"/>
    <property type="project" value="UniProtKB-UniRule"/>
</dbReference>
<evidence type="ECO:0000256" key="2">
    <source>
        <dbReference type="ARBA" id="ARBA00022741"/>
    </source>
</evidence>
<dbReference type="RefSeq" id="WP_232308685.1">
    <property type="nucleotide sequence ID" value="NZ_CP009515.1"/>
</dbReference>
<evidence type="ECO:0000256" key="4">
    <source>
        <dbReference type="PROSITE-ProRule" id="PRU00409"/>
    </source>
</evidence>
<protein>
    <recommendedName>
        <fullName evidence="5">ATP-grasp domain-containing protein</fullName>
    </recommendedName>
</protein>
<dbReference type="GO" id="GO:0005829">
    <property type="term" value="C:cytosol"/>
    <property type="evidence" value="ECO:0007669"/>
    <property type="project" value="TreeGrafter"/>
</dbReference>
<dbReference type="Proteomes" id="UP000033072">
    <property type="component" value="Chromosome"/>
</dbReference>
<accession>A0A0E3S4T9</accession>
<dbReference type="AlphaFoldDB" id="A0A0E3S4T9"/>
<dbReference type="PIRSF" id="PIRSF016817">
    <property type="entry name" value="UCP016817_carboligase"/>
    <property type="match status" value="1"/>
</dbReference>
<name>A0A0E3S4T9_9EURY</name>
<dbReference type="PANTHER" id="PTHR43055:SF1">
    <property type="entry name" value="FORMATE-DEPENDENT PHOSPHORIBOSYLGLYCINAMIDE FORMYLTRANSFERASE"/>
    <property type="match status" value="1"/>
</dbReference>
<dbReference type="KEGG" id="mls:MSLAZ_0642"/>
<dbReference type="SUPFAM" id="SSF56059">
    <property type="entry name" value="Glutathione synthetase ATP-binding domain-like"/>
    <property type="match status" value="1"/>
</dbReference>
<proteinExistence type="predicted"/>
<evidence type="ECO:0000259" key="5">
    <source>
        <dbReference type="PROSITE" id="PS50975"/>
    </source>
</evidence>
<dbReference type="GO" id="GO:0046872">
    <property type="term" value="F:metal ion binding"/>
    <property type="evidence" value="ECO:0007669"/>
    <property type="project" value="InterPro"/>
</dbReference>
<dbReference type="PANTHER" id="PTHR43055">
    <property type="entry name" value="FORMATE-DEPENDENT PHOSPHORIBOSYLGLYCINAMIDE FORMYLTRANSFERASE"/>
    <property type="match status" value="1"/>
</dbReference>
<keyword evidence="2 4" id="KW-0547">Nucleotide-binding</keyword>
<keyword evidence="7" id="KW-1185">Reference proteome</keyword>
<dbReference type="Pfam" id="PF02655">
    <property type="entry name" value="ATP-grasp_3"/>
    <property type="match status" value="1"/>
</dbReference>
<dbReference type="EMBL" id="CP009515">
    <property type="protein sequence ID" value="AKB73903.1"/>
    <property type="molecule type" value="Genomic_DNA"/>
</dbReference>